<evidence type="ECO:0000313" key="1">
    <source>
        <dbReference type="EMBL" id="MDN4165552.1"/>
    </source>
</evidence>
<evidence type="ECO:0008006" key="3">
    <source>
        <dbReference type="Google" id="ProtNLM"/>
    </source>
</evidence>
<dbReference type="EMBL" id="JAUHJS010000004">
    <property type="protein sequence ID" value="MDN4165552.1"/>
    <property type="molecule type" value="Genomic_DNA"/>
</dbReference>
<name>A0ABT8F505_9BACT</name>
<evidence type="ECO:0000313" key="2">
    <source>
        <dbReference type="Proteomes" id="UP001168552"/>
    </source>
</evidence>
<organism evidence="1 2">
    <name type="scientific">Shiella aurantiaca</name>
    <dbReference type="NCBI Taxonomy" id="3058365"/>
    <lineage>
        <taxon>Bacteria</taxon>
        <taxon>Pseudomonadati</taxon>
        <taxon>Bacteroidota</taxon>
        <taxon>Cytophagia</taxon>
        <taxon>Cytophagales</taxon>
        <taxon>Shiellaceae</taxon>
        <taxon>Shiella</taxon>
    </lineage>
</organism>
<reference evidence="1" key="1">
    <citation type="submission" date="2023-06" db="EMBL/GenBank/DDBJ databases">
        <title>Cytophagales bacterium Strain LB-30, isolated from soil.</title>
        <authorList>
            <person name="Liu B."/>
        </authorList>
    </citation>
    <scope>NUCLEOTIDE SEQUENCE</scope>
    <source>
        <strain evidence="1">LB-30</strain>
    </source>
</reference>
<dbReference type="RefSeq" id="WP_320004084.1">
    <property type="nucleotide sequence ID" value="NZ_JAUHJS010000004.1"/>
</dbReference>
<protein>
    <recommendedName>
        <fullName evidence="3">STAS/SEC14 domain-containing protein</fullName>
    </recommendedName>
</protein>
<proteinExistence type="predicted"/>
<sequence length="128" mass="14555">MESITQNIGFMNGSLELTEIQNRVAIVFHFEGLLTQQKAQEYVKQWHKIFLSHNKEKIIIVFNASQMSDYQPMARVVFQTAIKELKTQIDSIWVISNSKVIKAGAALMSIFSSFQIATVGSLDDIKMK</sequence>
<comment type="caution">
    <text evidence="1">The sequence shown here is derived from an EMBL/GenBank/DDBJ whole genome shotgun (WGS) entry which is preliminary data.</text>
</comment>
<keyword evidence="2" id="KW-1185">Reference proteome</keyword>
<dbReference type="Proteomes" id="UP001168552">
    <property type="component" value="Unassembled WGS sequence"/>
</dbReference>
<gene>
    <name evidence="1" type="ORF">QWY31_08570</name>
</gene>
<accession>A0ABT8F505</accession>
<dbReference type="Gene3D" id="3.40.50.10600">
    <property type="entry name" value="SpoIIaa-like domains"/>
    <property type="match status" value="1"/>
</dbReference>
<dbReference type="InterPro" id="IPR038396">
    <property type="entry name" value="SpoIIAA-like_sf"/>
</dbReference>